<evidence type="ECO:0000313" key="2">
    <source>
        <dbReference type="EMBL" id="KAA2253548.1"/>
    </source>
</evidence>
<accession>A0A5B2WRD8</accession>
<organism evidence="2 3">
    <name type="scientific">Solihabitans fulvus</name>
    <dbReference type="NCBI Taxonomy" id="1892852"/>
    <lineage>
        <taxon>Bacteria</taxon>
        <taxon>Bacillati</taxon>
        <taxon>Actinomycetota</taxon>
        <taxon>Actinomycetes</taxon>
        <taxon>Pseudonocardiales</taxon>
        <taxon>Pseudonocardiaceae</taxon>
        <taxon>Solihabitans</taxon>
    </lineage>
</organism>
<dbReference type="Pfam" id="PF01037">
    <property type="entry name" value="AsnC_trans_reg"/>
    <property type="match status" value="1"/>
</dbReference>
<reference evidence="2 3" key="1">
    <citation type="submission" date="2019-09" db="EMBL/GenBank/DDBJ databases">
        <title>Goodfellowia gen. nov., a new genus of the Pseudonocardineae related to Actinoalloteichus, containing Goodfellowia coeruleoviolacea gen. nov., comb. nov. gen. nov., comb. nov.</title>
        <authorList>
            <person name="Labeda D."/>
        </authorList>
    </citation>
    <scope>NUCLEOTIDE SEQUENCE [LARGE SCALE GENOMIC DNA]</scope>
    <source>
        <strain evidence="2 3">AN110305</strain>
    </source>
</reference>
<reference evidence="2 3" key="2">
    <citation type="submission" date="2019-09" db="EMBL/GenBank/DDBJ databases">
        <authorList>
            <person name="Jin C."/>
        </authorList>
    </citation>
    <scope>NUCLEOTIDE SEQUENCE [LARGE SCALE GENOMIC DNA]</scope>
    <source>
        <strain evidence="2 3">AN110305</strain>
    </source>
</reference>
<dbReference type="Gene3D" id="3.30.70.920">
    <property type="match status" value="1"/>
</dbReference>
<dbReference type="InterPro" id="IPR019887">
    <property type="entry name" value="Tscrpt_reg_AsnC/Lrp_C"/>
</dbReference>
<dbReference type="RefSeq" id="WP_149853713.1">
    <property type="nucleotide sequence ID" value="NZ_VUOB01000065.1"/>
</dbReference>
<name>A0A5B2WRD8_9PSEU</name>
<dbReference type="InterPro" id="IPR011008">
    <property type="entry name" value="Dimeric_a/b-barrel"/>
</dbReference>
<feature type="domain" description="Transcription regulator AsnC/Lrp ligand binding" evidence="1">
    <location>
        <begin position="6"/>
        <end position="74"/>
    </location>
</feature>
<dbReference type="Proteomes" id="UP000323454">
    <property type="component" value="Unassembled WGS sequence"/>
</dbReference>
<dbReference type="SUPFAM" id="SSF54909">
    <property type="entry name" value="Dimeric alpha+beta barrel"/>
    <property type="match status" value="1"/>
</dbReference>
<comment type="caution">
    <text evidence="2">The sequence shown here is derived from an EMBL/GenBank/DDBJ whole genome shotgun (WGS) entry which is preliminary data.</text>
</comment>
<protein>
    <submittedName>
        <fullName evidence="2">Lrp/AsnC family transcriptional regulator</fullName>
    </submittedName>
</protein>
<evidence type="ECO:0000313" key="3">
    <source>
        <dbReference type="Proteomes" id="UP000323454"/>
    </source>
</evidence>
<sequence length="77" mass="8014">MVHAYILIQTEVGKAAAVASEISGIPGVTTAEDVTGPYDVIVRAAADSVDELGQLVVARIQNVEGITRTLTCPVVHL</sequence>
<dbReference type="OrthoDB" id="9797216at2"/>
<evidence type="ECO:0000259" key="1">
    <source>
        <dbReference type="Pfam" id="PF01037"/>
    </source>
</evidence>
<dbReference type="EMBL" id="VUOB01000065">
    <property type="protein sequence ID" value="KAA2253548.1"/>
    <property type="molecule type" value="Genomic_DNA"/>
</dbReference>
<keyword evidence="3" id="KW-1185">Reference proteome</keyword>
<dbReference type="AlphaFoldDB" id="A0A5B2WRD8"/>
<gene>
    <name evidence="2" type="ORF">F0L68_32585</name>
</gene>
<proteinExistence type="predicted"/>